<dbReference type="Gene3D" id="1.10.10.60">
    <property type="entry name" value="Homeodomain-like"/>
    <property type="match status" value="1"/>
</dbReference>
<evidence type="ECO:0000313" key="1">
    <source>
        <dbReference type="EMBL" id="KAB1187514.1"/>
    </source>
</evidence>
<dbReference type="AlphaFoldDB" id="A0A643JWL4"/>
<reference evidence="1" key="1">
    <citation type="submission" date="2019-09" db="EMBL/GenBank/DDBJ databases">
        <title>Genomic analysis of Haloferax sp. CBA1149.</title>
        <authorList>
            <person name="Roh S.W."/>
        </authorList>
    </citation>
    <scope>NUCLEOTIDE SEQUENCE</scope>
    <source>
        <strain evidence="1">CBA1149</strain>
    </source>
</reference>
<proteinExistence type="predicted"/>
<organism evidence="1">
    <name type="scientific">Haloferax sp. CBA1149</name>
    <dbReference type="NCBI Taxonomy" id="2650753"/>
    <lineage>
        <taxon>Archaea</taxon>
        <taxon>Methanobacteriati</taxon>
        <taxon>Methanobacteriota</taxon>
        <taxon>Stenosarchaea group</taxon>
        <taxon>Halobacteria</taxon>
        <taxon>Halobacteriales</taxon>
        <taxon>Haloferacaceae</taxon>
        <taxon>Haloferax</taxon>
    </lineage>
</organism>
<dbReference type="InterPro" id="IPR013324">
    <property type="entry name" value="RNA_pol_sigma_r3/r4-like"/>
</dbReference>
<dbReference type="EMBL" id="VZUS01000001">
    <property type="protein sequence ID" value="KAB1187514.1"/>
    <property type="molecule type" value="Genomic_DNA"/>
</dbReference>
<comment type="caution">
    <text evidence="1">The sequence shown here is derived from an EMBL/GenBank/DDBJ whole genome shotgun (WGS) entry which is preliminary data.</text>
</comment>
<protein>
    <submittedName>
        <fullName evidence="1">Uncharacterized protein</fullName>
    </submittedName>
</protein>
<name>A0A643JWL4_9EURY</name>
<gene>
    <name evidence="1" type="ORF">Hfx1149_05500</name>
</gene>
<accession>A0A643JWL4</accession>
<dbReference type="RefSeq" id="WP_151136243.1">
    <property type="nucleotide sequence ID" value="NZ_VZUS01000001.1"/>
</dbReference>
<dbReference type="SUPFAM" id="SSF88659">
    <property type="entry name" value="Sigma3 and sigma4 domains of RNA polymerase sigma factors"/>
    <property type="match status" value="1"/>
</dbReference>
<sequence>MRYEWLDEQVDDIIRQYVDENKSMQSIADEFDVSSGTIRNRLLENDVSTRPAGSRYVWLDDHTEDIVDRYVGGGESLQTIATVYGTSADAIKRRLLESSVELRDSPSESDDLGFTPAQVSIVVGELLGDDCLYKKESGSCVFQVSNNNEKHVEHVRLRLPDGLISSEQPYSVTRSNAFNKDDYTNG</sequence>